<comment type="similarity">
    <text evidence="3">Belongs to the HARBI1 family.</text>
</comment>
<organism evidence="9 10">
    <name type="scientific">Rozella allomycis (strain CSF55)</name>
    <dbReference type="NCBI Taxonomy" id="988480"/>
    <lineage>
        <taxon>Eukaryota</taxon>
        <taxon>Fungi</taxon>
        <taxon>Fungi incertae sedis</taxon>
        <taxon>Cryptomycota</taxon>
        <taxon>Cryptomycota incertae sedis</taxon>
        <taxon>Rozella</taxon>
    </lineage>
</organism>
<proteinExistence type="inferred from homology"/>
<evidence type="ECO:0000256" key="2">
    <source>
        <dbReference type="ARBA" id="ARBA00004123"/>
    </source>
</evidence>
<name>A0A075B4I4_ROZAC</name>
<reference evidence="9 10" key="1">
    <citation type="journal article" date="2013" name="Curr. Biol.">
        <title>Shared signatures of parasitism and phylogenomics unite Cryptomycota and microsporidia.</title>
        <authorList>
            <person name="James T.Y."/>
            <person name="Pelin A."/>
            <person name="Bonen L."/>
            <person name="Ahrendt S."/>
            <person name="Sain D."/>
            <person name="Corradi N."/>
            <person name="Stajich J.E."/>
        </authorList>
    </citation>
    <scope>NUCLEOTIDE SEQUENCE [LARGE SCALE GENOMIC DNA]</scope>
    <source>
        <strain evidence="9 10">CSF55</strain>
    </source>
</reference>
<keyword evidence="7" id="KW-0539">Nucleus</keyword>
<dbReference type="GO" id="GO:0046872">
    <property type="term" value="F:metal ion binding"/>
    <property type="evidence" value="ECO:0007669"/>
    <property type="project" value="UniProtKB-KW"/>
</dbReference>
<comment type="subcellular location">
    <subcellularLocation>
        <location evidence="2">Nucleus</location>
    </subcellularLocation>
</comment>
<dbReference type="OrthoDB" id="2445244at2759"/>
<dbReference type="InterPro" id="IPR027806">
    <property type="entry name" value="HARBI1_dom"/>
</dbReference>
<sequence>SSSGFREVAGHYGISKYSAVHYVHQVVNVLYKISNTIIKLPQTGTHWVSIAYGFEKIKSFPGVVGAIDGTLIPIDRPKDFEGWYCRKNFTALNMQGICDHERRFMAISIRSGSHNDQLLWNRSIFGDRANCIIPITIQHVTLIFVWPITLTLLSSLSGFREVAGHYGISKYSAVHYVNQVVSIAYGFEKIKSFPGVVGAIDGTLIPIDRSKDFEGWYFGKNFTALNMQGICDHERRLMAISIRSGSHNDQLLWNRSIFGGRANCIIPPGSHTDQLLWNRSIFGDRANCIIPPGFHILSDAGYALQPELLVPYPEIDCKVISLYNHYDTNTRIVIECAYEDFKNRWQKL</sequence>
<evidence type="ECO:0000259" key="8">
    <source>
        <dbReference type="Pfam" id="PF13359"/>
    </source>
</evidence>
<dbReference type="EMBL" id="KE560636">
    <property type="protein sequence ID" value="EPZ36187.1"/>
    <property type="molecule type" value="Genomic_DNA"/>
</dbReference>
<keyword evidence="4" id="KW-0540">Nuclease</keyword>
<gene>
    <name evidence="9" type="ORF">O9G_002253</name>
</gene>
<evidence type="ECO:0000256" key="4">
    <source>
        <dbReference type="ARBA" id="ARBA00022722"/>
    </source>
</evidence>
<evidence type="ECO:0000256" key="3">
    <source>
        <dbReference type="ARBA" id="ARBA00006958"/>
    </source>
</evidence>
<dbReference type="Proteomes" id="UP000030755">
    <property type="component" value="Unassembled WGS sequence"/>
</dbReference>
<dbReference type="AlphaFoldDB" id="A0A075B4I4"/>
<dbReference type="GO" id="GO:0004518">
    <property type="term" value="F:nuclease activity"/>
    <property type="evidence" value="ECO:0007669"/>
    <property type="project" value="UniProtKB-KW"/>
</dbReference>
<keyword evidence="10" id="KW-1185">Reference proteome</keyword>
<dbReference type="Pfam" id="PF13359">
    <property type="entry name" value="DDE_Tnp_4"/>
    <property type="match status" value="2"/>
</dbReference>
<evidence type="ECO:0000313" key="10">
    <source>
        <dbReference type="Proteomes" id="UP000030755"/>
    </source>
</evidence>
<evidence type="ECO:0000256" key="6">
    <source>
        <dbReference type="ARBA" id="ARBA00022801"/>
    </source>
</evidence>
<evidence type="ECO:0000256" key="7">
    <source>
        <dbReference type="ARBA" id="ARBA00023242"/>
    </source>
</evidence>
<dbReference type="HOGENOM" id="CLU_798249_0_0_1"/>
<keyword evidence="5" id="KW-0479">Metal-binding</keyword>
<feature type="domain" description="DDE Tnp4" evidence="8">
    <location>
        <begin position="67"/>
        <end position="128"/>
    </location>
</feature>
<accession>A0A075B4I4</accession>
<evidence type="ECO:0000256" key="5">
    <source>
        <dbReference type="ARBA" id="ARBA00022723"/>
    </source>
</evidence>
<dbReference type="InterPro" id="IPR045249">
    <property type="entry name" value="HARBI1-like"/>
</dbReference>
<evidence type="ECO:0000313" key="9">
    <source>
        <dbReference type="EMBL" id="EPZ36187.1"/>
    </source>
</evidence>
<feature type="non-terminal residue" evidence="9">
    <location>
        <position position="1"/>
    </location>
</feature>
<dbReference type="PANTHER" id="PTHR22930:SF85">
    <property type="entry name" value="GH03217P-RELATED"/>
    <property type="match status" value="1"/>
</dbReference>
<dbReference type="GO" id="GO:0005634">
    <property type="term" value="C:nucleus"/>
    <property type="evidence" value="ECO:0007669"/>
    <property type="project" value="UniProtKB-SubCell"/>
</dbReference>
<feature type="domain" description="DDE Tnp4" evidence="8">
    <location>
        <begin position="200"/>
        <end position="347"/>
    </location>
</feature>
<evidence type="ECO:0000256" key="1">
    <source>
        <dbReference type="ARBA" id="ARBA00001968"/>
    </source>
</evidence>
<keyword evidence="6" id="KW-0378">Hydrolase</keyword>
<dbReference type="GO" id="GO:0016787">
    <property type="term" value="F:hydrolase activity"/>
    <property type="evidence" value="ECO:0007669"/>
    <property type="project" value="UniProtKB-KW"/>
</dbReference>
<protein>
    <recommendedName>
        <fullName evidence="8">DDE Tnp4 domain-containing protein</fullName>
    </recommendedName>
</protein>
<dbReference type="STRING" id="988480.A0A075B4I4"/>
<comment type="cofactor">
    <cofactor evidence="1">
        <name>a divalent metal cation</name>
        <dbReference type="ChEBI" id="CHEBI:60240"/>
    </cofactor>
</comment>
<dbReference type="PANTHER" id="PTHR22930">
    <property type="match status" value="1"/>
</dbReference>